<dbReference type="RefSeq" id="WP_227180391.1">
    <property type="nucleotide sequence ID" value="NZ_JAJBZT010000004.1"/>
</dbReference>
<accession>A0ABS8D6K9</accession>
<dbReference type="Gene3D" id="3.40.1280.10">
    <property type="match status" value="1"/>
</dbReference>
<dbReference type="SUPFAM" id="SSF55315">
    <property type="entry name" value="L30e-like"/>
    <property type="match status" value="1"/>
</dbReference>
<keyword evidence="2" id="KW-0808">Transferase</keyword>
<protein>
    <submittedName>
        <fullName evidence="4">RNA methyltransferase</fullName>
    </submittedName>
</protein>
<evidence type="ECO:0000313" key="4">
    <source>
        <dbReference type="EMBL" id="MCB6183611.1"/>
    </source>
</evidence>
<dbReference type="InterPro" id="IPR001537">
    <property type="entry name" value="SpoU_MeTrfase"/>
</dbReference>
<dbReference type="InterPro" id="IPR029028">
    <property type="entry name" value="Alpha/beta_knot_MTases"/>
</dbReference>
<proteinExistence type="predicted"/>
<evidence type="ECO:0000256" key="2">
    <source>
        <dbReference type="ARBA" id="ARBA00022679"/>
    </source>
</evidence>
<dbReference type="CDD" id="cd18095">
    <property type="entry name" value="SpoU-like_rRNA-MTase"/>
    <property type="match status" value="1"/>
</dbReference>
<keyword evidence="5" id="KW-1185">Reference proteome</keyword>
<dbReference type="Pfam" id="PF00588">
    <property type="entry name" value="SpoU_methylase"/>
    <property type="match status" value="1"/>
</dbReference>
<gene>
    <name evidence="4" type="ORF">LIN78_08625</name>
</gene>
<dbReference type="Proteomes" id="UP001165395">
    <property type="component" value="Unassembled WGS sequence"/>
</dbReference>
<name>A0ABS8D6K9_9NEIS</name>
<comment type="caution">
    <text evidence="4">The sequence shown here is derived from an EMBL/GenBank/DDBJ whole genome shotgun (WGS) entry which is preliminary data.</text>
</comment>
<feature type="domain" description="tRNA/rRNA methyltransferase SpoU type" evidence="3">
    <location>
        <begin position="124"/>
        <end position="262"/>
    </location>
</feature>
<reference evidence="4" key="1">
    <citation type="submission" date="2021-10" db="EMBL/GenBank/DDBJ databases">
        <title>The complete genome sequence of Leeia sp. TBRC 13508.</title>
        <authorList>
            <person name="Charoenyingcharoen P."/>
            <person name="Yukphan P."/>
        </authorList>
    </citation>
    <scope>NUCLEOTIDE SEQUENCE</scope>
    <source>
        <strain evidence="4">TBRC 13508</strain>
    </source>
</reference>
<dbReference type="Gene3D" id="3.30.1330.30">
    <property type="match status" value="1"/>
</dbReference>
<organism evidence="4 5">
    <name type="scientific">Leeia speluncae</name>
    <dbReference type="NCBI Taxonomy" id="2884804"/>
    <lineage>
        <taxon>Bacteria</taxon>
        <taxon>Pseudomonadati</taxon>
        <taxon>Pseudomonadota</taxon>
        <taxon>Betaproteobacteria</taxon>
        <taxon>Neisseriales</taxon>
        <taxon>Leeiaceae</taxon>
        <taxon>Leeia</taxon>
    </lineage>
</organism>
<keyword evidence="1 4" id="KW-0489">Methyltransferase</keyword>
<dbReference type="PANTHER" id="PTHR43191:SF2">
    <property type="entry name" value="RRNA METHYLTRANSFERASE 3, MITOCHONDRIAL"/>
    <property type="match status" value="1"/>
</dbReference>
<dbReference type="GO" id="GO:0008168">
    <property type="term" value="F:methyltransferase activity"/>
    <property type="evidence" value="ECO:0007669"/>
    <property type="project" value="UniProtKB-KW"/>
</dbReference>
<sequence>MMIEQLTQLQVINSSANPRFKQLGKLISSKRERKQTGLIVLDGMHLLTSAKQQQQLPVDIYLSESGLSNQEILDFLSDLERPRITLFSDVLFSQLTELSSQTGIMATLPLPQELPLHANDKQDYLVLDGVQDPGNVGSILRTAAAAGVSQVVLSTACADAWSPKVLRAGMGAHFSLSIHMVSDVANWLRTLEHGVKRVVTSLQARSSLFDVDLTGPVAWVFGSEGAGVSEEVERVCETPVLIPMIGMTESLNVGAAAAVCMFEQLRQRTKAN</sequence>
<dbReference type="InterPro" id="IPR029026">
    <property type="entry name" value="tRNA_m1G_MTases_N"/>
</dbReference>
<evidence type="ECO:0000313" key="5">
    <source>
        <dbReference type="Proteomes" id="UP001165395"/>
    </source>
</evidence>
<dbReference type="InterPro" id="IPR051259">
    <property type="entry name" value="rRNA_Methyltransferase"/>
</dbReference>
<dbReference type="EMBL" id="JAJBZT010000004">
    <property type="protein sequence ID" value="MCB6183611.1"/>
    <property type="molecule type" value="Genomic_DNA"/>
</dbReference>
<evidence type="ECO:0000259" key="3">
    <source>
        <dbReference type="Pfam" id="PF00588"/>
    </source>
</evidence>
<dbReference type="GO" id="GO:0032259">
    <property type="term" value="P:methylation"/>
    <property type="evidence" value="ECO:0007669"/>
    <property type="project" value="UniProtKB-KW"/>
</dbReference>
<dbReference type="SUPFAM" id="SSF75217">
    <property type="entry name" value="alpha/beta knot"/>
    <property type="match status" value="1"/>
</dbReference>
<dbReference type="InterPro" id="IPR029064">
    <property type="entry name" value="Ribosomal_eL30-like_sf"/>
</dbReference>
<dbReference type="PANTHER" id="PTHR43191">
    <property type="entry name" value="RRNA METHYLTRANSFERASE 3"/>
    <property type="match status" value="1"/>
</dbReference>
<evidence type="ECO:0000256" key="1">
    <source>
        <dbReference type="ARBA" id="ARBA00022603"/>
    </source>
</evidence>